<dbReference type="InterPro" id="IPR052710">
    <property type="entry name" value="CAAX_protease"/>
</dbReference>
<feature type="transmembrane region" description="Helical" evidence="2">
    <location>
        <begin position="20"/>
        <end position="42"/>
    </location>
</feature>
<keyword evidence="2" id="KW-0472">Membrane</keyword>
<protein>
    <recommendedName>
        <fullName evidence="3">CAAX prenyl protease 2/Lysostaphin resistance protein A-like domain-containing protein</fullName>
    </recommendedName>
</protein>
<comment type="caution">
    <text evidence="4">The sequence shown here is derived from an EMBL/GenBank/DDBJ whole genome shotgun (WGS) entry which is preliminary data.</text>
</comment>
<accession>A0A0R1FC19</accession>
<dbReference type="EMBL" id="AZCN01000002">
    <property type="protein sequence ID" value="KRK19165.1"/>
    <property type="molecule type" value="Genomic_DNA"/>
</dbReference>
<organism evidence="4 5">
    <name type="scientific">Loigolactobacillus coryniformis subsp. coryniformis KCTC 3167 = DSM 20001</name>
    <dbReference type="NCBI Taxonomy" id="913848"/>
    <lineage>
        <taxon>Bacteria</taxon>
        <taxon>Bacillati</taxon>
        <taxon>Bacillota</taxon>
        <taxon>Bacilli</taxon>
        <taxon>Lactobacillales</taxon>
        <taxon>Lactobacillaceae</taxon>
        <taxon>Loigolactobacillus</taxon>
    </lineage>
</organism>
<feature type="transmembrane region" description="Helical" evidence="2">
    <location>
        <begin position="189"/>
        <end position="206"/>
    </location>
</feature>
<evidence type="ECO:0000256" key="2">
    <source>
        <dbReference type="SAM" id="Phobius"/>
    </source>
</evidence>
<dbReference type="PATRIC" id="fig|913848.6.peg.755"/>
<keyword evidence="2" id="KW-1133">Transmembrane helix</keyword>
<dbReference type="eggNOG" id="COG1266">
    <property type="taxonomic scope" value="Bacteria"/>
</dbReference>
<evidence type="ECO:0000313" key="4">
    <source>
        <dbReference type="EMBL" id="KRK19165.1"/>
    </source>
</evidence>
<gene>
    <name evidence="4" type="ORF">FD22_GL000726</name>
</gene>
<dbReference type="Pfam" id="PF02517">
    <property type="entry name" value="Rce1-like"/>
    <property type="match status" value="1"/>
</dbReference>
<dbReference type="GO" id="GO:0080120">
    <property type="term" value="P:CAAX-box protein maturation"/>
    <property type="evidence" value="ECO:0007669"/>
    <property type="project" value="UniProtKB-ARBA"/>
</dbReference>
<dbReference type="InterPro" id="IPR003675">
    <property type="entry name" value="Rce1/LyrA-like_dom"/>
</dbReference>
<name>A0A0R1FC19_9LACO</name>
<dbReference type="GO" id="GO:0004175">
    <property type="term" value="F:endopeptidase activity"/>
    <property type="evidence" value="ECO:0007669"/>
    <property type="project" value="UniProtKB-ARBA"/>
</dbReference>
<evidence type="ECO:0000259" key="3">
    <source>
        <dbReference type="Pfam" id="PF02517"/>
    </source>
</evidence>
<sequence length="228" mass="25440">MTIIKTNNSGWATVRHVGYFCLLLLAEQLPLTGLSFASAIAGTQQTQLTYVLGSLFLIISILITILFWQVYRKAVTDNNNEFEQRLHKRDGLLVAAGFIAMLLINAATIPFVKTSGNANVDSLTSLLQSFTFFMLLFVAFIGPILEEILFRGLFLNWFFPHRRWLSIGLSSVIFGTFHVDLSSGQVDPIYWLSKILLGLVLALVYSRTKNLKASITLHILNNTLAALV</sequence>
<feature type="domain" description="CAAX prenyl protease 2/Lysostaphin resistance protein A-like" evidence="3">
    <location>
        <begin position="130"/>
        <end position="223"/>
    </location>
</feature>
<dbReference type="AlphaFoldDB" id="A0A0R1FC19"/>
<keyword evidence="2" id="KW-0812">Transmembrane</keyword>
<evidence type="ECO:0000313" key="5">
    <source>
        <dbReference type="Proteomes" id="UP000051181"/>
    </source>
</evidence>
<comment type="similarity">
    <text evidence="1">Belongs to the UPF0177 family.</text>
</comment>
<dbReference type="RefSeq" id="WP_010009827.1">
    <property type="nucleotide sequence ID" value="NZ_AZCN01000002.1"/>
</dbReference>
<dbReference type="Proteomes" id="UP000051181">
    <property type="component" value="Unassembled WGS sequence"/>
</dbReference>
<dbReference type="PANTHER" id="PTHR36435">
    <property type="entry name" value="SLR1288 PROTEIN"/>
    <property type="match status" value="1"/>
</dbReference>
<reference evidence="4 5" key="1">
    <citation type="journal article" date="2015" name="Genome Announc.">
        <title>Expanding the biotechnology potential of lactobacilli through comparative genomics of 213 strains and associated genera.</title>
        <authorList>
            <person name="Sun Z."/>
            <person name="Harris H.M."/>
            <person name="McCann A."/>
            <person name="Guo C."/>
            <person name="Argimon S."/>
            <person name="Zhang W."/>
            <person name="Yang X."/>
            <person name="Jeffery I.B."/>
            <person name="Cooney J.C."/>
            <person name="Kagawa T.F."/>
            <person name="Liu W."/>
            <person name="Song Y."/>
            <person name="Salvetti E."/>
            <person name="Wrobel A."/>
            <person name="Rasinkangas P."/>
            <person name="Parkhill J."/>
            <person name="Rea M.C."/>
            <person name="O'Sullivan O."/>
            <person name="Ritari J."/>
            <person name="Douillard F.P."/>
            <person name="Paul Ross R."/>
            <person name="Yang R."/>
            <person name="Briner A.E."/>
            <person name="Felis G.E."/>
            <person name="de Vos W.M."/>
            <person name="Barrangou R."/>
            <person name="Klaenhammer T.R."/>
            <person name="Caufield P.W."/>
            <person name="Cui Y."/>
            <person name="Zhang H."/>
            <person name="O'Toole P.W."/>
        </authorList>
    </citation>
    <scope>NUCLEOTIDE SEQUENCE [LARGE SCALE GENOMIC DNA]</scope>
    <source>
        <strain evidence="4 5">DSM 20001</strain>
    </source>
</reference>
<feature type="transmembrane region" description="Helical" evidence="2">
    <location>
        <begin position="48"/>
        <end position="71"/>
    </location>
</feature>
<feature type="transmembrane region" description="Helical" evidence="2">
    <location>
        <begin position="164"/>
        <end position="183"/>
    </location>
</feature>
<dbReference type="GeneID" id="65916765"/>
<proteinExistence type="inferred from homology"/>
<evidence type="ECO:0000256" key="1">
    <source>
        <dbReference type="ARBA" id="ARBA00009067"/>
    </source>
</evidence>
<dbReference type="PANTHER" id="PTHR36435:SF1">
    <property type="entry name" value="CAAX AMINO TERMINAL PROTEASE FAMILY PROTEIN"/>
    <property type="match status" value="1"/>
</dbReference>
<feature type="transmembrane region" description="Helical" evidence="2">
    <location>
        <begin position="132"/>
        <end position="152"/>
    </location>
</feature>
<feature type="transmembrane region" description="Helical" evidence="2">
    <location>
        <begin position="92"/>
        <end position="112"/>
    </location>
</feature>